<feature type="region of interest" description="Disordered" evidence="1">
    <location>
        <begin position="191"/>
        <end position="229"/>
    </location>
</feature>
<evidence type="ECO:0000313" key="3">
    <source>
        <dbReference type="Proteomes" id="UP000663828"/>
    </source>
</evidence>
<proteinExistence type="predicted"/>
<evidence type="ECO:0000256" key="1">
    <source>
        <dbReference type="SAM" id="MobiDB-lite"/>
    </source>
</evidence>
<protein>
    <submittedName>
        <fullName evidence="2">Uncharacterized protein</fullName>
    </submittedName>
</protein>
<organism evidence="2 3">
    <name type="scientific">Adineta ricciae</name>
    <name type="common">Rotifer</name>
    <dbReference type="NCBI Taxonomy" id="249248"/>
    <lineage>
        <taxon>Eukaryota</taxon>
        <taxon>Metazoa</taxon>
        <taxon>Spiralia</taxon>
        <taxon>Gnathifera</taxon>
        <taxon>Rotifera</taxon>
        <taxon>Eurotatoria</taxon>
        <taxon>Bdelloidea</taxon>
        <taxon>Adinetida</taxon>
        <taxon>Adinetidae</taxon>
        <taxon>Adineta</taxon>
    </lineage>
</organism>
<dbReference type="AlphaFoldDB" id="A0A816DIJ4"/>
<feature type="compositionally biased region" description="Polar residues" evidence="1">
    <location>
        <begin position="191"/>
        <end position="213"/>
    </location>
</feature>
<dbReference type="EMBL" id="CAJNOR010008550">
    <property type="protein sequence ID" value="CAF1634532.1"/>
    <property type="molecule type" value="Genomic_DNA"/>
</dbReference>
<accession>A0A816DIJ4</accession>
<feature type="compositionally biased region" description="Basic residues" evidence="1">
    <location>
        <begin position="217"/>
        <end position="229"/>
    </location>
</feature>
<name>A0A816DIJ4_ADIRI</name>
<sequence length="257" mass="30008">MNIKQTCSCSTCTCTNGSFRYHSFNYDDDCLTYALIIIYESSLWCVQIIYDLFFKSFWQILIYVKQELQERKSDNHMSNCYGMKSFNTSRSNNYPLTGEKRMNHTLRIHDWSSLDIYHRSIASLQETNDNMQIVLTPVRSTYCQTEMELQIVNATNAKHRPLTQPLIFMNQSSEQRVSQQLLEISKPCTGNQVKLETDSPTSNNIDRSTSTSPRPIIRSHRKPKQRKRFADKHLLPLVLATSLHSNVSSYNNKYCYR</sequence>
<keyword evidence="3" id="KW-1185">Reference proteome</keyword>
<evidence type="ECO:0000313" key="2">
    <source>
        <dbReference type="EMBL" id="CAF1634532.1"/>
    </source>
</evidence>
<reference evidence="2" key="1">
    <citation type="submission" date="2021-02" db="EMBL/GenBank/DDBJ databases">
        <authorList>
            <person name="Nowell W R."/>
        </authorList>
    </citation>
    <scope>NUCLEOTIDE SEQUENCE</scope>
</reference>
<dbReference type="Proteomes" id="UP000663828">
    <property type="component" value="Unassembled WGS sequence"/>
</dbReference>
<gene>
    <name evidence="2" type="ORF">XAT740_LOCUS52225</name>
</gene>
<comment type="caution">
    <text evidence="2">The sequence shown here is derived from an EMBL/GenBank/DDBJ whole genome shotgun (WGS) entry which is preliminary data.</text>
</comment>